<sequence>MCGLILNRTVFTSRQDGRGRGENGWPEISFLFIAKQASGRMGKRINLA</sequence>
<dbReference type="Proteomes" id="UP000003082">
    <property type="component" value="Unassembled WGS sequence"/>
</dbReference>
<accession>B9D0Z8</accession>
<evidence type="ECO:0000313" key="1">
    <source>
        <dbReference type="EMBL" id="EEF14312.1"/>
    </source>
</evidence>
<dbReference type="EMBL" id="ACFU01000007">
    <property type="protein sequence ID" value="EEF14312.1"/>
    <property type="molecule type" value="Genomic_DNA"/>
</dbReference>
<comment type="caution">
    <text evidence="1">The sequence shown here is derived from an EMBL/GenBank/DDBJ whole genome shotgun (WGS) entry which is preliminary data.</text>
</comment>
<dbReference type="STRING" id="553218.CAMRE0001_2805"/>
<gene>
    <name evidence="1" type="ORF">CAMRE0001_2805</name>
</gene>
<name>B9D0Z8_CAMRE</name>
<proteinExistence type="predicted"/>
<dbReference type="AlphaFoldDB" id="B9D0Z8"/>
<organism evidence="1 2">
    <name type="scientific">Campylobacter rectus RM3267</name>
    <dbReference type="NCBI Taxonomy" id="553218"/>
    <lineage>
        <taxon>Bacteria</taxon>
        <taxon>Pseudomonadati</taxon>
        <taxon>Campylobacterota</taxon>
        <taxon>Epsilonproteobacteria</taxon>
        <taxon>Campylobacterales</taxon>
        <taxon>Campylobacteraceae</taxon>
        <taxon>Campylobacter</taxon>
    </lineage>
</organism>
<protein>
    <submittedName>
        <fullName evidence="1">Uncharacterized protein</fullName>
    </submittedName>
</protein>
<reference evidence="1 2" key="1">
    <citation type="submission" date="2008-08" db="EMBL/GenBank/DDBJ databases">
        <authorList>
            <person name="Madupu R."/>
            <person name="Durkin A.S."/>
            <person name="Torralba M."/>
            <person name="Methe B."/>
            <person name="Sutton G.G."/>
            <person name="Strausberg R.L."/>
            <person name="Nelson K.E."/>
        </authorList>
    </citation>
    <scope>NUCLEOTIDE SEQUENCE [LARGE SCALE GENOMIC DNA]</scope>
    <source>
        <strain evidence="1 2">RM3267</strain>
    </source>
</reference>
<keyword evidence="2" id="KW-1185">Reference proteome</keyword>
<evidence type="ECO:0000313" key="2">
    <source>
        <dbReference type="Proteomes" id="UP000003082"/>
    </source>
</evidence>